<dbReference type="GO" id="GO:0072686">
    <property type="term" value="C:mitotic spindle"/>
    <property type="evidence" value="ECO:0007669"/>
    <property type="project" value="TreeGrafter"/>
</dbReference>
<name>A0A3M6UMN7_POCDA</name>
<accession>A0A3M6UMN7</accession>
<evidence type="ECO:0000256" key="5">
    <source>
        <dbReference type="ARBA" id="ARBA00022741"/>
    </source>
</evidence>
<evidence type="ECO:0000256" key="11">
    <source>
        <dbReference type="SAM" id="Coils"/>
    </source>
</evidence>
<feature type="domain" description="Kinesin motor" evidence="13">
    <location>
        <begin position="57"/>
        <end position="504"/>
    </location>
</feature>
<feature type="non-terminal residue" evidence="14">
    <location>
        <position position="1754"/>
    </location>
</feature>
<dbReference type="PROSITE" id="PS00411">
    <property type="entry name" value="KINESIN_MOTOR_1"/>
    <property type="match status" value="1"/>
</dbReference>
<evidence type="ECO:0000259" key="13">
    <source>
        <dbReference type="PROSITE" id="PS50067"/>
    </source>
</evidence>
<feature type="coiled-coil region" evidence="11">
    <location>
        <begin position="1052"/>
        <end position="1452"/>
    </location>
</feature>
<reference evidence="14 15" key="1">
    <citation type="journal article" date="2018" name="Sci. Rep.">
        <title>Comparative analysis of the Pocillopora damicornis genome highlights role of immune system in coral evolution.</title>
        <authorList>
            <person name="Cunning R."/>
            <person name="Bay R.A."/>
            <person name="Gillette P."/>
            <person name="Baker A.C."/>
            <person name="Traylor-Knowles N."/>
        </authorList>
    </citation>
    <scope>NUCLEOTIDE SEQUENCE [LARGE SCALE GENOMIC DNA]</scope>
    <source>
        <strain evidence="14">RSMAS</strain>
        <tissue evidence="14">Whole animal</tissue>
    </source>
</reference>
<dbReference type="GO" id="GO:0005634">
    <property type="term" value="C:nucleus"/>
    <property type="evidence" value="ECO:0007669"/>
    <property type="project" value="TreeGrafter"/>
</dbReference>
<feature type="binding site" evidence="10">
    <location>
        <begin position="153"/>
        <end position="160"/>
    </location>
    <ligand>
        <name>ATP</name>
        <dbReference type="ChEBI" id="CHEBI:30616"/>
    </ligand>
</feature>
<dbReference type="Proteomes" id="UP000275408">
    <property type="component" value="Unassembled WGS sequence"/>
</dbReference>
<evidence type="ECO:0000256" key="9">
    <source>
        <dbReference type="ARBA" id="ARBA00023212"/>
    </source>
</evidence>
<dbReference type="GO" id="GO:0008017">
    <property type="term" value="F:microtubule binding"/>
    <property type="evidence" value="ECO:0007669"/>
    <property type="project" value="InterPro"/>
</dbReference>
<dbReference type="InterPro" id="IPR001752">
    <property type="entry name" value="Kinesin_motor_dom"/>
</dbReference>
<feature type="region of interest" description="Disordered" evidence="12">
    <location>
        <begin position="1"/>
        <end position="52"/>
    </location>
</feature>
<feature type="compositionally biased region" description="Basic and acidic residues" evidence="12">
    <location>
        <begin position="1673"/>
        <end position="1716"/>
    </location>
</feature>
<comment type="similarity">
    <text evidence="10">Belongs to the TRAFAC class myosin-kinesin ATPase superfamily. Kinesin family.</text>
</comment>
<comment type="subcellular location">
    <subcellularLocation>
        <location evidence="1">Cytoplasm</location>
        <location evidence="1">Cytoskeleton</location>
        <location evidence="1">Spindle</location>
    </subcellularLocation>
</comment>
<keyword evidence="6 10" id="KW-0067">ATP-binding</keyword>
<evidence type="ECO:0000256" key="10">
    <source>
        <dbReference type="PROSITE-ProRule" id="PRU00283"/>
    </source>
</evidence>
<keyword evidence="8 10" id="KW-0505">Motor protein</keyword>
<evidence type="ECO:0000313" key="14">
    <source>
        <dbReference type="EMBL" id="RMX54869.1"/>
    </source>
</evidence>
<sequence length="1754" mass="201382">MSEHQRSSISDGEEEPDDGQIDHPNRDNDADIRKNLFDEFDDPVKEKTSSDTSGREYIKVYLRARPFSSEELEANEDQQCVERESRTSVLMNAPKESFAFKNSTRAGGEISHRFSFTNVFSEDTTQKVFFDETTLPLVTDFIKGQNCLVFTYGVTNSGKTYTIQGTPKDGGILPRSLDVLFNSIEGKSYERMDLKPRFCTDVVRLTYDEEQKESNFKCALLSSLNKETFDINAFLKLDQDSTADLSKVSCIDDSVLHNTIKSQDGGHEESSIDNDENISRVADDTTINVDAQGPVKFSVWVSYAEIYNETIFDLLEPCPTGKGKKRTTLRLGDDANGNPYIKGLREIYVSNADEAYKILKIGQKNQRIASTKLNQCSSRSIKVLRVVDVDDPHVARVSRLSFVDLAGSERYSKTQSKGDRLKEAGNINTSLMTLGKCLEYLRYNQKNPNQPLIIPFRESKLTRLFQGFFCGKGRASMIVNVNMCASMFDETFHVMKFSAIAKKVTTRVSKPVDLPPPAKKARALAATPRSKPARPSVPWIKGALHTPAPCDDTLAEVDEEIEEESVIMEPNPYQQQLVDLVKVLQEQLIEEKRKMQTLEVKIREEVCKEMAEQLVSIEKAYSQRVKMEVTAVEEKCDRRIELLTQSVKISRKRARVERTEEDDEEWVSSVFLHAEQTKVREQQQLIGGLNAQIAELRQEIKQLKENKQEEAATSQAVLELQAHLNHANEEAAELKQMLEEAGEAFSEKEAEISKLKAALDEQEACIKKQDATLQHLTNELQKEKEAPKKTENSAELLRTQGALDAALAKLSNTEHQLETNNTMMKELVRTLEETREELAREKSYVAQAFDNDEELIRIKDELQKAEERCKELEKEISSLNQVIEDSQAKRNTQAEETDNIMATEMAVLAKQLEAAKGEMHHAKAELETFKGECKEKESQLEKMKKEFGEKVTELDDAKKDICDKMAALDDMKKRVTEKETQLKTIQEENLKTTAELKNAKKALEEEIAVLSKKECDVYQAEGPEDLSKESAQDIEKQEVRTKRVGKEIEEKDAELKSVKSESRRRINELESELVECKKEMKKLHSEDSLKELEKQLEESTKALDKKNSQVIARNNTIKRLEMSLAEKEKHLSEMEKLPKENNLKTKEELKTLRRRLVQADKEREESKDMMAKKNVTLEETRLELKRLKREYDEKSAKFLEELQEVRAEIDVEKEGTKKKDERIQSLEENLNSQQLKNACLQTQLENEKRNVLEKEKAVEEASKEMCNARSASVNELDEKKKRLASMDGKVHELKDELSTANETTSRLQTEIQRYKNQVVPDLEHKVRFLEEGMARSDERIKEAKVKLEQETNEANARLKKRNEEIEEKVKEIEELREKIKTIDQQKFQELDKVWKEMMSMQKTIEDRNKSIDELEQNIRKASIENEKSREQIRTLTDKVKTLNDEKSSMEGNLRLFSSGSRCNSFVVSMISEKKKERDIMCSTYSNSQTCCEIMLLFSVDAGKDKDVIANLKKVLEEQDVLLAEQGQALEERQDELETLSIELQTWQEKCELATKELDIKKGEITSLKKKATAASDAMKDMSNKSEANERNIFERMQNMEKEIAMLQKERATLEEKLVKKDEEISKMNDSRDNIMKTMRQTLEVANAKKAEYEIKLSTIREQCRQDLRREMEEELRKTKRDYQRQLDDKDRSIEEIKHEKESVERELAAERSDSSKTDSSSDPDVADKADSTTSCSRSAKKPLKRNSSDIPLSQ</sequence>
<dbReference type="Gene3D" id="3.40.850.10">
    <property type="entry name" value="Kinesin motor domain"/>
    <property type="match status" value="2"/>
</dbReference>
<evidence type="ECO:0000313" key="15">
    <source>
        <dbReference type="Proteomes" id="UP000275408"/>
    </source>
</evidence>
<dbReference type="PROSITE" id="PS50067">
    <property type="entry name" value="KINESIN_MOTOR_2"/>
    <property type="match status" value="1"/>
</dbReference>
<dbReference type="OrthoDB" id="2403182at2759"/>
<dbReference type="SUPFAM" id="SSF52540">
    <property type="entry name" value="P-loop containing nucleoside triphosphate hydrolases"/>
    <property type="match status" value="1"/>
</dbReference>
<dbReference type="GO" id="GO:0007018">
    <property type="term" value="P:microtubule-based movement"/>
    <property type="evidence" value="ECO:0007669"/>
    <property type="project" value="InterPro"/>
</dbReference>
<dbReference type="InterPro" id="IPR019821">
    <property type="entry name" value="Kinesin_motor_CS"/>
</dbReference>
<dbReference type="InterPro" id="IPR027417">
    <property type="entry name" value="P-loop_NTPase"/>
</dbReference>
<dbReference type="GO" id="GO:0005876">
    <property type="term" value="C:spindle microtubule"/>
    <property type="evidence" value="ECO:0007669"/>
    <property type="project" value="TreeGrafter"/>
</dbReference>
<feature type="region of interest" description="Disordered" evidence="12">
    <location>
        <begin position="1673"/>
        <end position="1754"/>
    </location>
</feature>
<proteinExistence type="inferred from homology"/>
<keyword evidence="5 10" id="KW-0547">Nucleotide-binding</keyword>
<gene>
    <name evidence="14" type="ORF">pdam_00011138</name>
</gene>
<organism evidence="14 15">
    <name type="scientific">Pocillopora damicornis</name>
    <name type="common">Cauliflower coral</name>
    <name type="synonym">Millepora damicornis</name>
    <dbReference type="NCBI Taxonomy" id="46731"/>
    <lineage>
        <taxon>Eukaryota</taxon>
        <taxon>Metazoa</taxon>
        <taxon>Cnidaria</taxon>
        <taxon>Anthozoa</taxon>
        <taxon>Hexacorallia</taxon>
        <taxon>Scleractinia</taxon>
        <taxon>Astrocoeniina</taxon>
        <taxon>Pocilloporidae</taxon>
        <taxon>Pocillopora</taxon>
    </lineage>
</organism>
<keyword evidence="4" id="KW-0493">Microtubule</keyword>
<dbReference type="InterPro" id="IPR036961">
    <property type="entry name" value="Kinesin_motor_dom_sf"/>
</dbReference>
<evidence type="ECO:0000256" key="6">
    <source>
        <dbReference type="ARBA" id="ARBA00022840"/>
    </source>
</evidence>
<feature type="coiled-coil region" evidence="11">
    <location>
        <begin position="679"/>
        <end position="786"/>
    </location>
</feature>
<dbReference type="Pfam" id="PF00225">
    <property type="entry name" value="Kinesin"/>
    <property type="match status" value="1"/>
</dbReference>
<dbReference type="SMART" id="SM00129">
    <property type="entry name" value="KISc"/>
    <property type="match status" value="1"/>
</dbReference>
<dbReference type="InterPro" id="IPR047149">
    <property type="entry name" value="KIF11-like"/>
</dbReference>
<keyword evidence="7 11" id="KW-0175">Coiled coil</keyword>
<dbReference type="STRING" id="46731.A0A3M6UMN7"/>
<evidence type="ECO:0000256" key="12">
    <source>
        <dbReference type="SAM" id="MobiDB-lite"/>
    </source>
</evidence>
<dbReference type="PANTHER" id="PTHR47970:SF29">
    <property type="entry name" value="KINESIN FAMILY MEMBER 20B"/>
    <property type="match status" value="1"/>
</dbReference>
<evidence type="ECO:0000256" key="1">
    <source>
        <dbReference type="ARBA" id="ARBA00004186"/>
    </source>
</evidence>
<keyword evidence="3" id="KW-0597">Phosphoprotein</keyword>
<evidence type="ECO:0000256" key="4">
    <source>
        <dbReference type="ARBA" id="ARBA00022701"/>
    </source>
</evidence>
<dbReference type="GO" id="GO:0005524">
    <property type="term" value="F:ATP binding"/>
    <property type="evidence" value="ECO:0007669"/>
    <property type="project" value="UniProtKB-UniRule"/>
</dbReference>
<dbReference type="PANTHER" id="PTHR47970">
    <property type="entry name" value="KINESIN-LIKE PROTEIN KIF11"/>
    <property type="match status" value="1"/>
</dbReference>
<dbReference type="GO" id="GO:0051231">
    <property type="term" value="P:spindle elongation"/>
    <property type="evidence" value="ECO:0007669"/>
    <property type="project" value="TreeGrafter"/>
</dbReference>
<evidence type="ECO:0000256" key="7">
    <source>
        <dbReference type="ARBA" id="ARBA00023054"/>
    </source>
</evidence>
<keyword evidence="2" id="KW-0963">Cytoplasm</keyword>
<dbReference type="PRINTS" id="PR00380">
    <property type="entry name" value="KINESINHEAVY"/>
</dbReference>
<protein>
    <recommendedName>
        <fullName evidence="13">Kinesin motor domain-containing protein</fullName>
    </recommendedName>
</protein>
<dbReference type="GO" id="GO:0008574">
    <property type="term" value="F:plus-end-directed microtubule motor activity"/>
    <property type="evidence" value="ECO:0007669"/>
    <property type="project" value="TreeGrafter"/>
</dbReference>
<evidence type="ECO:0000256" key="3">
    <source>
        <dbReference type="ARBA" id="ARBA00022553"/>
    </source>
</evidence>
<keyword evidence="15" id="KW-1185">Reference proteome</keyword>
<feature type="coiled-coil region" evidence="11">
    <location>
        <begin position="817"/>
        <end position="1016"/>
    </location>
</feature>
<evidence type="ECO:0000256" key="2">
    <source>
        <dbReference type="ARBA" id="ARBA00022490"/>
    </source>
</evidence>
<keyword evidence="9" id="KW-0206">Cytoskeleton</keyword>
<feature type="compositionally biased region" description="Basic and acidic residues" evidence="12">
    <location>
        <begin position="20"/>
        <end position="52"/>
    </location>
</feature>
<dbReference type="EMBL" id="RCHS01001178">
    <property type="protein sequence ID" value="RMX54869.1"/>
    <property type="molecule type" value="Genomic_DNA"/>
</dbReference>
<feature type="coiled-coil region" evidence="11">
    <location>
        <begin position="1522"/>
        <end position="1556"/>
    </location>
</feature>
<dbReference type="GO" id="GO:0090307">
    <property type="term" value="P:mitotic spindle assembly"/>
    <property type="evidence" value="ECO:0007669"/>
    <property type="project" value="TreeGrafter"/>
</dbReference>
<comment type="caution">
    <text evidence="14">The sequence shown here is derived from an EMBL/GenBank/DDBJ whole genome shotgun (WGS) entry which is preliminary data.</text>
</comment>
<dbReference type="Gene3D" id="1.10.287.1490">
    <property type="match status" value="1"/>
</dbReference>
<evidence type="ECO:0000256" key="8">
    <source>
        <dbReference type="ARBA" id="ARBA00023175"/>
    </source>
</evidence>